<feature type="region of interest" description="Disordered" evidence="6">
    <location>
        <begin position="925"/>
        <end position="961"/>
    </location>
</feature>
<evidence type="ECO:0000256" key="1">
    <source>
        <dbReference type="ARBA" id="ARBA00004141"/>
    </source>
</evidence>
<dbReference type="PROSITE" id="PS50330">
    <property type="entry name" value="UIM"/>
    <property type="match status" value="1"/>
</dbReference>
<dbReference type="SUPFAM" id="SSF53474">
    <property type="entry name" value="alpha/beta-Hydrolases"/>
    <property type="match status" value="1"/>
</dbReference>
<comment type="subcellular location">
    <subcellularLocation>
        <location evidence="1">Membrane</location>
        <topology evidence="1">Multi-pass membrane protein</topology>
    </subcellularLocation>
</comment>
<feature type="compositionally biased region" description="Polar residues" evidence="6">
    <location>
        <begin position="877"/>
        <end position="888"/>
    </location>
</feature>
<dbReference type="eggNOG" id="KOG2385">
    <property type="taxonomic scope" value="Eukaryota"/>
</dbReference>
<dbReference type="InterPro" id="IPR003903">
    <property type="entry name" value="UIM_dom"/>
</dbReference>
<feature type="compositionally biased region" description="Low complexity" evidence="6">
    <location>
        <begin position="1313"/>
        <end position="1325"/>
    </location>
</feature>
<protein>
    <recommendedName>
        <fullName evidence="10">Transmembrane and coiled-coil domain-containing protein 4</fullName>
    </recommendedName>
</protein>
<dbReference type="EMBL" id="AP006496">
    <property type="protein sequence ID" value="BAM81242.1"/>
    <property type="molecule type" value="Genomic_DNA"/>
</dbReference>
<dbReference type="SUPFAM" id="SSF100920">
    <property type="entry name" value="Heat shock protein 70kD (HSP70), peptide-binding domain"/>
    <property type="match status" value="1"/>
</dbReference>
<feature type="region of interest" description="Disordered" evidence="6">
    <location>
        <begin position="177"/>
        <end position="262"/>
    </location>
</feature>
<dbReference type="PANTHER" id="PTHR17920">
    <property type="entry name" value="TRANSMEMBRANE AND COILED-COIL DOMAIN-CONTAINING PROTEIN 4 TMCO4"/>
    <property type="match status" value="1"/>
</dbReference>
<evidence type="ECO:0008006" key="10">
    <source>
        <dbReference type="Google" id="ProtNLM"/>
    </source>
</evidence>
<evidence type="ECO:0000256" key="5">
    <source>
        <dbReference type="ARBA" id="ARBA00023136"/>
    </source>
</evidence>
<feature type="compositionally biased region" description="Polar residues" evidence="6">
    <location>
        <begin position="247"/>
        <end position="258"/>
    </location>
</feature>
<dbReference type="KEGG" id="cme:CYME_CMN130C"/>
<feature type="compositionally biased region" description="Basic and acidic residues" evidence="6">
    <location>
        <begin position="1336"/>
        <end position="1345"/>
    </location>
</feature>
<dbReference type="Gramene" id="CMN130CT">
    <property type="protein sequence ID" value="CMN130CT"/>
    <property type="gene ID" value="CMN130C"/>
</dbReference>
<evidence type="ECO:0000256" key="6">
    <source>
        <dbReference type="SAM" id="MobiDB-lite"/>
    </source>
</evidence>
<dbReference type="InterPro" id="IPR029047">
    <property type="entry name" value="HSP70_peptide-bd_sf"/>
</dbReference>
<feature type="compositionally biased region" description="Polar residues" evidence="6">
    <location>
        <begin position="724"/>
        <end position="741"/>
    </location>
</feature>
<reference evidence="8 9" key="1">
    <citation type="journal article" date="2004" name="Nature">
        <title>Genome sequence of the ultrasmall unicellular red alga Cyanidioschyzon merolae 10D.</title>
        <authorList>
            <person name="Matsuzaki M."/>
            <person name="Misumi O."/>
            <person name="Shin-i T."/>
            <person name="Maruyama S."/>
            <person name="Takahara M."/>
            <person name="Miyagishima S."/>
            <person name="Mori T."/>
            <person name="Nishida K."/>
            <person name="Yagisawa F."/>
            <person name="Nishida K."/>
            <person name="Yoshida Y."/>
            <person name="Nishimura Y."/>
            <person name="Nakao S."/>
            <person name="Kobayashi T."/>
            <person name="Momoyama Y."/>
            <person name="Higashiyama T."/>
            <person name="Minoda A."/>
            <person name="Sano M."/>
            <person name="Nomoto H."/>
            <person name="Oishi K."/>
            <person name="Hayashi H."/>
            <person name="Ohta F."/>
            <person name="Nishizaka S."/>
            <person name="Haga S."/>
            <person name="Miura S."/>
            <person name="Morishita T."/>
            <person name="Kabeya Y."/>
            <person name="Terasawa K."/>
            <person name="Suzuki Y."/>
            <person name="Ishii Y."/>
            <person name="Asakawa S."/>
            <person name="Takano H."/>
            <person name="Ohta N."/>
            <person name="Kuroiwa H."/>
            <person name="Tanaka K."/>
            <person name="Shimizu N."/>
            <person name="Sugano S."/>
            <person name="Sato N."/>
            <person name="Nozaki H."/>
            <person name="Ogasawara N."/>
            <person name="Kohara Y."/>
            <person name="Kuroiwa T."/>
        </authorList>
    </citation>
    <scope>NUCLEOTIDE SEQUENCE [LARGE SCALE GENOMIC DNA]</scope>
    <source>
        <strain evidence="8 9">10D</strain>
    </source>
</reference>
<dbReference type="Gene3D" id="2.60.34.10">
    <property type="entry name" value="Substrate Binding Domain Of DNAk, Chain A, domain 1"/>
    <property type="match status" value="1"/>
</dbReference>
<gene>
    <name evidence="8" type="ORF">CYME_CMN130C</name>
</gene>
<evidence type="ECO:0000256" key="3">
    <source>
        <dbReference type="ARBA" id="ARBA00022692"/>
    </source>
</evidence>
<feature type="transmembrane region" description="Helical" evidence="7">
    <location>
        <begin position="445"/>
        <end position="471"/>
    </location>
</feature>
<dbReference type="GO" id="GO:0016020">
    <property type="term" value="C:membrane"/>
    <property type="evidence" value="ECO:0007669"/>
    <property type="project" value="UniProtKB-SubCell"/>
</dbReference>
<keyword evidence="5 7" id="KW-0472">Membrane</keyword>
<name>M1VEC2_CYAM1</name>
<comment type="similarity">
    <text evidence="2">Belongs to the TMCO4 family.</text>
</comment>
<feature type="region of interest" description="Disordered" evidence="6">
    <location>
        <begin position="846"/>
        <end position="888"/>
    </location>
</feature>
<feature type="region of interest" description="Disordered" evidence="6">
    <location>
        <begin position="1300"/>
        <end position="1348"/>
    </location>
</feature>
<feature type="compositionally biased region" description="Acidic residues" evidence="6">
    <location>
        <begin position="775"/>
        <end position="784"/>
    </location>
</feature>
<dbReference type="InterPro" id="IPR007941">
    <property type="entry name" value="DUF726"/>
</dbReference>
<organism evidence="8 9">
    <name type="scientific">Cyanidioschyzon merolae (strain NIES-3377 / 10D)</name>
    <name type="common">Unicellular red alga</name>
    <dbReference type="NCBI Taxonomy" id="280699"/>
    <lineage>
        <taxon>Eukaryota</taxon>
        <taxon>Rhodophyta</taxon>
        <taxon>Bangiophyceae</taxon>
        <taxon>Cyanidiales</taxon>
        <taxon>Cyanidiaceae</taxon>
        <taxon>Cyanidioschyzon</taxon>
    </lineage>
</organism>
<keyword evidence="9" id="KW-1185">Reference proteome</keyword>
<sequence length="1816" mass="193898">MTYKAASTTEFDVRTSDEALPRFTSAASEAVGGDYQPLDLDRVLPQKEQYHVEGEPAVFEAPAADGPEVFGTTYDLLQTEECEVDEEFGALVTALDDTERELFHVDADAVLERFTALQEDLPATDEQPVHPGLETLTLEQRYGLGAFLVTLIAEKERELRHDDGLVMSTLPSVVTSADAPQCDVDGDQAPAAATQEHRTATSPSKRILERDLPTSNAIEVDRPGAGDRAPVSIEGHSPAPEPHERPSTASTERQSASSRRPALRNLPAYDTSFAERYVQLLLSGLGLTCSQREALMYLWRACLEGELIPAQRCALVASTAALVGAPAVRFAALQAMLTLSLAPGGYDARCRVFLRDAARELQIPWRKMALVEYAIAALLQQQQQQQQRIRGVTLDAASILSPSTLGQPEESRAPTCPELNGGNVDPQIYATLAKKRYKRKSRRRAFKIAAMAIGGGALFGLAGALAAPLLLPALVGIGITGASALAATGTVASGAVVGSFFGGLGAGYVGHKARKRTRMRLTEFELEPLGIEEAARSWHQQHTKAAKTTALSGEAAAPPSTPRYDIAVGAAHVSSPVQGESASHGPGWTEAEQQLAAAIRESLQVSEQRALPHQHLRALDNGERVRLTAGMYTGSGSSSPCRPTPVSFDAANGVETLQLTALDDDADGKSSEHWGESTMESAAQRGARYPAADTSEQVESLETSRSSPSSLSRANSSSPRESAVQQQRAHLHHSIQQSTTELGARMSGAIEATRDAPAEKLDVKRSATVQVPESAMEETIDTVDDASVPVPDPVTFQERQQTQRQHIDDSDLARNTLFADKSHRLRLPEEPSPQQPQLPFASIRTLKSSSHPGGLAPAPMLPEPPTRGTAPLVAASNEDTTGFSGESVGALSTTSLRTASGQGFRHATPASILEKRLAERTWTLRPLHPTTEAHRDDAAATEKASGTSAASDGGAGGAGGAGNQGLTRAIATDAATADDIDSAAVPSSTHETQSGTEDNGAAELVKQEHPLMATRMVRSRGLHLVIFVPGWLTRSRQEGACASQFYSALGNGRLLPYAERYALRWEPDQLFEMGRAFLKFWTTKAATTAAQQAAPHVLQAVSFAAGTLLSSIAWPLFVYSAADIVDGPWSVLLNRANAAGDALADLLALREQGQRPVTLIGYSHGARVVFKCLEALADAGVYGVVDDAFLVGAPCTGDSRRWQRASRAVSGRLVNAYCGTDWALALFHRGSSGQFRVAGLSPIRGCGERVENVNLALLGLEGHRSLREALPRILTALGVETGGLSFPPILPRDVALLGETDAPSLKRPPRGVSTSATTAGTSDAATIDEVSSGNAEARRKGALFDRHRHSRRRDEMRFGADQRGRLSKRELYEQDEDDRQLSLDEDAHLHLLRSSTEGSVPASVAKQYSGKAAVSRTYGSMVQQSALPLIDIETSSDLSSEERGSGSAPQTRPLLPSTRGTWGGSASAFPSRAGSSDSLSGYHDRESGCEEAGRTLSGVFAPGTTAAGAAVAVAGGGGGDVAHAASENTSPAVQSSVDAASASTCSADWTEFVGVAPNQTEDQPKALVHALGIEVAGGRFLPLIEAGTCFPCERTVTVTTCVDRQDAIAFFIYQGSRLRLRPLGAKDAHRHHRLLKIVEFHGFKSPVRHRAGGARVELAFTLDEHGNLEVSIRDVRGDAEETRCTIPSTMLVQRRDAFDSDTESNAADEVSFAELDDTLPGDHSEMRFQREAASLSTLRPSERTAEYTAHAAEASATAPGTQWQTQGSSAEKAKRSKWWSWRRSRRHRPHDHPCQPSASRPRAQDGYTTTTWHSGA</sequence>
<feature type="compositionally biased region" description="Basic and acidic residues" evidence="6">
    <location>
        <begin position="931"/>
        <end position="940"/>
    </location>
</feature>
<feature type="compositionally biased region" description="Low complexity" evidence="6">
    <location>
        <begin position="700"/>
        <end position="723"/>
    </location>
</feature>
<feature type="compositionally biased region" description="Basic and acidic residues" evidence="6">
    <location>
        <begin position="752"/>
        <end position="765"/>
    </location>
</feature>
<dbReference type="Pfam" id="PF05277">
    <property type="entry name" value="DUF726"/>
    <property type="match status" value="2"/>
</dbReference>
<proteinExistence type="inferred from homology"/>
<feature type="compositionally biased region" description="Basic residues" evidence="6">
    <location>
        <begin position="1774"/>
        <end position="1790"/>
    </location>
</feature>
<feature type="region of interest" description="Disordered" evidence="6">
    <location>
        <begin position="662"/>
        <end position="792"/>
    </location>
</feature>
<feature type="compositionally biased region" description="Low complexity" evidence="6">
    <location>
        <begin position="1746"/>
        <end position="1758"/>
    </location>
</feature>
<feature type="region of interest" description="Disordered" evidence="6">
    <location>
        <begin position="1732"/>
        <end position="1816"/>
    </location>
</feature>
<dbReference type="InterPro" id="IPR029058">
    <property type="entry name" value="AB_hydrolase_fold"/>
</dbReference>
<evidence type="ECO:0000256" key="4">
    <source>
        <dbReference type="ARBA" id="ARBA00022989"/>
    </source>
</evidence>
<reference evidence="8 9" key="2">
    <citation type="journal article" date="2007" name="BMC Biol.">
        <title>A 100%-complete sequence reveals unusually simple genomic features in the hot-spring red alga Cyanidioschyzon merolae.</title>
        <authorList>
            <person name="Nozaki H."/>
            <person name="Takano H."/>
            <person name="Misumi O."/>
            <person name="Terasawa K."/>
            <person name="Matsuzaki M."/>
            <person name="Maruyama S."/>
            <person name="Nishida K."/>
            <person name="Yagisawa F."/>
            <person name="Yoshida Y."/>
            <person name="Fujiwara T."/>
            <person name="Takio S."/>
            <person name="Tamura K."/>
            <person name="Chung S.J."/>
            <person name="Nakamura S."/>
            <person name="Kuroiwa H."/>
            <person name="Tanaka K."/>
            <person name="Sato N."/>
            <person name="Kuroiwa T."/>
        </authorList>
    </citation>
    <scope>NUCLEOTIDE SEQUENCE [LARGE SCALE GENOMIC DNA]</scope>
    <source>
        <strain evidence="8 9">10D</strain>
    </source>
</reference>
<keyword evidence="3 7" id="KW-0812">Transmembrane</keyword>
<evidence type="ECO:0000313" key="8">
    <source>
        <dbReference type="EMBL" id="BAM81242.1"/>
    </source>
</evidence>
<dbReference type="OrthoDB" id="277931at2759"/>
<accession>M1VEC2</accession>
<dbReference type="RefSeq" id="XP_005537278.1">
    <property type="nucleotide sequence ID" value="XM_005537221.1"/>
</dbReference>
<feature type="region of interest" description="Disordered" evidence="6">
    <location>
        <begin position="1435"/>
        <end position="1488"/>
    </location>
</feature>
<evidence type="ECO:0000256" key="7">
    <source>
        <dbReference type="SAM" id="Phobius"/>
    </source>
</evidence>
<dbReference type="HOGENOM" id="CLU_237737_0_0_1"/>
<feature type="compositionally biased region" description="Polar residues" evidence="6">
    <location>
        <begin position="1806"/>
        <end position="1816"/>
    </location>
</feature>
<feature type="compositionally biased region" description="Polar residues" evidence="6">
    <location>
        <begin position="985"/>
        <end position="997"/>
    </location>
</feature>
<evidence type="ECO:0000256" key="2">
    <source>
        <dbReference type="ARBA" id="ARBA00009824"/>
    </source>
</evidence>
<dbReference type="Proteomes" id="UP000007014">
    <property type="component" value="Chromosome 14"/>
</dbReference>
<feature type="region of interest" description="Disordered" evidence="6">
    <location>
        <begin position="981"/>
        <end position="1000"/>
    </location>
</feature>
<dbReference type="PANTHER" id="PTHR17920:SF3">
    <property type="entry name" value="TRANSMEMBRANE AND COILED-COIL DOMAIN-CONTAINING PROTEIN 4"/>
    <property type="match status" value="1"/>
</dbReference>
<dbReference type="GeneID" id="16995352"/>
<keyword evidence="4 7" id="KW-1133">Transmembrane helix</keyword>
<evidence type="ECO:0000313" key="9">
    <source>
        <dbReference type="Proteomes" id="UP000007014"/>
    </source>
</evidence>